<keyword evidence="4 11" id="KW-0812">Transmembrane</keyword>
<dbReference type="GO" id="GO:0001614">
    <property type="term" value="F:purinergic nucleotide receptor activity"/>
    <property type="evidence" value="ECO:0007669"/>
    <property type="project" value="InterPro"/>
</dbReference>
<dbReference type="Gene3D" id="2.60.490.10">
    <property type="entry name" value="atp-gated p2x4 ion channel domain"/>
    <property type="match status" value="1"/>
</dbReference>
<dbReference type="AlphaFoldDB" id="A0A7J7IWJ3"/>
<accession>A0A7J7IWJ3</accession>
<evidence type="ECO:0000256" key="3">
    <source>
        <dbReference type="ARBA" id="ARBA00022448"/>
    </source>
</evidence>
<dbReference type="GO" id="GO:0012505">
    <property type="term" value="C:endomembrane system"/>
    <property type="evidence" value="ECO:0007669"/>
    <property type="project" value="UniProtKB-SubCell"/>
</dbReference>
<keyword evidence="8" id="KW-1071">Ligand-gated ion channel</keyword>
<dbReference type="GO" id="GO:0098794">
    <property type="term" value="C:postsynapse"/>
    <property type="evidence" value="ECO:0007669"/>
    <property type="project" value="GOC"/>
</dbReference>
<feature type="compositionally biased region" description="Low complexity" evidence="10">
    <location>
        <begin position="347"/>
        <end position="360"/>
    </location>
</feature>
<keyword evidence="3" id="KW-0813">Transport</keyword>
<keyword evidence="7 11" id="KW-0472">Membrane</keyword>
<dbReference type="Proteomes" id="UP000593567">
    <property type="component" value="Unassembled WGS sequence"/>
</dbReference>
<evidence type="ECO:0000313" key="13">
    <source>
        <dbReference type="Proteomes" id="UP000593567"/>
    </source>
</evidence>
<evidence type="ECO:0000256" key="2">
    <source>
        <dbReference type="ARBA" id="ARBA00009848"/>
    </source>
</evidence>
<evidence type="ECO:0000256" key="4">
    <source>
        <dbReference type="ARBA" id="ARBA00022692"/>
    </source>
</evidence>
<evidence type="ECO:0000256" key="1">
    <source>
        <dbReference type="ARBA" id="ARBA00004308"/>
    </source>
</evidence>
<dbReference type="GO" id="GO:0004931">
    <property type="term" value="F:extracellularly ATP-gated monoatomic cation channel activity"/>
    <property type="evidence" value="ECO:0007669"/>
    <property type="project" value="InterPro"/>
</dbReference>
<dbReference type="PANTHER" id="PTHR10125:SF31">
    <property type="entry name" value="P2X RECEPTOR E"/>
    <property type="match status" value="1"/>
</dbReference>
<dbReference type="Gene3D" id="1.10.287.940">
    <property type="entry name" value="atp-gated p2x4 ion channel"/>
    <property type="match status" value="1"/>
</dbReference>
<evidence type="ECO:0000256" key="5">
    <source>
        <dbReference type="ARBA" id="ARBA00022989"/>
    </source>
</evidence>
<dbReference type="GO" id="GO:0033198">
    <property type="term" value="P:response to ATP"/>
    <property type="evidence" value="ECO:0007669"/>
    <property type="project" value="InterPro"/>
</dbReference>
<keyword evidence="5 11" id="KW-1133">Transmembrane helix</keyword>
<evidence type="ECO:0000256" key="10">
    <source>
        <dbReference type="SAM" id="MobiDB-lite"/>
    </source>
</evidence>
<reference evidence="12" key="1">
    <citation type="submission" date="2020-06" db="EMBL/GenBank/DDBJ databases">
        <title>Draft genome of Bugula neritina, a colonial animal packing powerful symbionts and potential medicines.</title>
        <authorList>
            <person name="Rayko M."/>
        </authorList>
    </citation>
    <scope>NUCLEOTIDE SEQUENCE [LARGE SCALE GENOMIC DNA]</scope>
    <source>
        <strain evidence="12">Kwan_BN1</strain>
    </source>
</reference>
<dbReference type="PRINTS" id="PR01307">
    <property type="entry name" value="P2XRECEPTOR"/>
</dbReference>
<dbReference type="InterPro" id="IPR001429">
    <property type="entry name" value="P2X_purnocptor"/>
</dbReference>
<feature type="region of interest" description="Disordered" evidence="10">
    <location>
        <begin position="342"/>
        <end position="376"/>
    </location>
</feature>
<proteinExistence type="inferred from homology"/>
<name>A0A7J7IWJ3_BUGNE</name>
<comment type="subcellular location">
    <subcellularLocation>
        <location evidence="1">Endomembrane system</location>
    </subcellularLocation>
</comment>
<dbReference type="OrthoDB" id="494673at2759"/>
<keyword evidence="6" id="KW-0406">Ion transport</keyword>
<evidence type="ECO:0000256" key="8">
    <source>
        <dbReference type="ARBA" id="ARBA00023286"/>
    </source>
</evidence>
<gene>
    <name evidence="12" type="ORF">EB796_023792</name>
</gene>
<dbReference type="NCBIfam" id="TIGR00863">
    <property type="entry name" value="P2X"/>
    <property type="match status" value="1"/>
</dbReference>
<evidence type="ECO:0000313" key="12">
    <source>
        <dbReference type="EMBL" id="KAF6017927.1"/>
    </source>
</evidence>
<dbReference type="InterPro" id="IPR027309">
    <property type="entry name" value="P2X_extracellular_dom_sf"/>
</dbReference>
<dbReference type="InterPro" id="IPR059116">
    <property type="entry name" value="P2X_receptor"/>
</dbReference>
<dbReference type="GO" id="GO:0005886">
    <property type="term" value="C:plasma membrane"/>
    <property type="evidence" value="ECO:0007669"/>
    <property type="project" value="InterPro"/>
</dbReference>
<evidence type="ECO:0000256" key="6">
    <source>
        <dbReference type="ARBA" id="ARBA00023065"/>
    </source>
</evidence>
<keyword evidence="9" id="KW-0407">Ion channel</keyword>
<sequence length="376" mass="42203">MGFIIFKGYQHVDNGAVAVTTSKLKGIAHSNSTDPRVGDRVWDSIDLHVPPQDNGAFFLTTNVIVTKSQTPGTCPSVKGPCEIDSDCAPVETPYHLGNGVTTGICNQTTKTCMIRAWCPTEDDSPPIDGDYARLEHTANFTVLIKNHVYFPYFDVGRSNNLIELVDKAYLSHCRYHPDNHPHCPIFRIGDIVSLSRPTKDQDAVLDNDAYYRSISRRGAVISIRIHWDCDLDYNETECKPYYKFQRLDNYNSNSAPGYNFRYATNYREDGAEKRRLVKAYGIQFILEVEAIARKFSFQQFILNIGSSLALISVASILSDIVLFNLHKNRKFFKTHVSDSVAVNKRPSNNTQSNHSTTSLNGNNGFLKDKGQISTVS</sequence>
<protein>
    <submittedName>
        <fullName evidence="12">P2RX1</fullName>
    </submittedName>
</protein>
<organism evidence="12 13">
    <name type="scientific">Bugula neritina</name>
    <name type="common">Brown bryozoan</name>
    <name type="synonym">Sertularia neritina</name>
    <dbReference type="NCBI Taxonomy" id="10212"/>
    <lineage>
        <taxon>Eukaryota</taxon>
        <taxon>Metazoa</taxon>
        <taxon>Spiralia</taxon>
        <taxon>Lophotrochozoa</taxon>
        <taxon>Bryozoa</taxon>
        <taxon>Gymnolaemata</taxon>
        <taxon>Cheilostomatida</taxon>
        <taxon>Flustrina</taxon>
        <taxon>Buguloidea</taxon>
        <taxon>Bugulidae</taxon>
        <taxon>Bugula</taxon>
    </lineage>
</organism>
<dbReference type="EMBL" id="VXIV02003351">
    <property type="protein sequence ID" value="KAF6017927.1"/>
    <property type="molecule type" value="Genomic_DNA"/>
</dbReference>
<evidence type="ECO:0000256" key="7">
    <source>
        <dbReference type="ARBA" id="ARBA00023136"/>
    </source>
</evidence>
<dbReference type="PANTHER" id="PTHR10125">
    <property type="entry name" value="P2X PURINOCEPTOR"/>
    <property type="match status" value="1"/>
</dbReference>
<dbReference type="GO" id="GO:0070588">
    <property type="term" value="P:calcium ion transmembrane transport"/>
    <property type="evidence" value="ECO:0007669"/>
    <property type="project" value="TreeGrafter"/>
</dbReference>
<evidence type="ECO:0000256" key="11">
    <source>
        <dbReference type="SAM" id="Phobius"/>
    </source>
</evidence>
<comment type="caution">
    <text evidence="12">The sequence shown here is derived from an EMBL/GenBank/DDBJ whole genome shotgun (WGS) entry which is preliminary data.</text>
</comment>
<dbReference type="Pfam" id="PF00864">
    <property type="entry name" value="P2X_receptor"/>
    <property type="match status" value="1"/>
</dbReference>
<feature type="transmembrane region" description="Helical" evidence="11">
    <location>
        <begin position="300"/>
        <end position="323"/>
    </location>
</feature>
<keyword evidence="13" id="KW-1185">Reference proteome</keyword>
<comment type="similarity">
    <text evidence="2">Belongs to the P2X receptor family.</text>
</comment>
<evidence type="ECO:0000256" key="9">
    <source>
        <dbReference type="ARBA" id="ARBA00023303"/>
    </source>
</evidence>